<dbReference type="Pfam" id="PF00459">
    <property type="entry name" value="Inositol_P"/>
    <property type="match status" value="1"/>
</dbReference>
<keyword evidence="6" id="KW-0808">Transferase</keyword>
<dbReference type="Pfam" id="PF20259">
    <property type="entry name" value="tRNA_Me_trans_M"/>
    <property type="match status" value="1"/>
</dbReference>
<evidence type="ECO:0000256" key="15">
    <source>
        <dbReference type="PIRSR" id="PIRSR600760-2"/>
    </source>
</evidence>
<proteinExistence type="inferred from homology"/>
<dbReference type="GO" id="GO:0005739">
    <property type="term" value="C:mitochondrion"/>
    <property type="evidence" value="ECO:0007669"/>
    <property type="project" value="TreeGrafter"/>
</dbReference>
<organism evidence="18 19">
    <name type="scientific">Zygosaccharomyces mellis</name>
    <dbReference type="NCBI Taxonomy" id="42258"/>
    <lineage>
        <taxon>Eukaryota</taxon>
        <taxon>Fungi</taxon>
        <taxon>Dikarya</taxon>
        <taxon>Ascomycota</taxon>
        <taxon>Saccharomycotina</taxon>
        <taxon>Saccharomycetes</taxon>
        <taxon>Saccharomycetales</taxon>
        <taxon>Saccharomycetaceae</taxon>
        <taxon>Zygosaccharomyces</taxon>
    </lineage>
</organism>
<feature type="domain" description="tRNA-specific 2-thiouridylase MnmA-like C-terminal" evidence="16">
    <location>
        <begin position="342"/>
        <end position="403"/>
    </location>
</feature>
<evidence type="ECO:0000256" key="10">
    <source>
        <dbReference type="ARBA" id="ARBA00022840"/>
    </source>
</evidence>
<dbReference type="CDD" id="cd01998">
    <property type="entry name" value="MnmA_TRMU-like"/>
    <property type="match status" value="1"/>
</dbReference>
<keyword evidence="8 15" id="KW-0479">Metal-binding</keyword>
<evidence type="ECO:0000256" key="9">
    <source>
        <dbReference type="ARBA" id="ARBA00022741"/>
    </source>
</evidence>
<dbReference type="GO" id="GO:0000049">
    <property type="term" value="F:tRNA binding"/>
    <property type="evidence" value="ECO:0007669"/>
    <property type="project" value="UniProtKB-KW"/>
</dbReference>
<evidence type="ECO:0000256" key="13">
    <source>
        <dbReference type="ARBA" id="ARBA00023157"/>
    </source>
</evidence>
<keyword evidence="12" id="KW-0694">RNA-binding</keyword>
<comment type="similarity">
    <text evidence="2">Belongs to the MnmA/TRMU family.</text>
</comment>
<keyword evidence="10" id="KW-0067">ATP-binding</keyword>
<dbReference type="Gene3D" id="3.40.50.620">
    <property type="entry name" value="HUPs"/>
    <property type="match status" value="1"/>
</dbReference>
<dbReference type="Pfam" id="PF20258">
    <property type="entry name" value="tRNA_Me_trans_C"/>
    <property type="match status" value="1"/>
</dbReference>
<evidence type="ECO:0000256" key="7">
    <source>
        <dbReference type="ARBA" id="ARBA00022694"/>
    </source>
</evidence>
<protein>
    <recommendedName>
        <fullName evidence="4">tRNA-5-taurinomethyluridine 2-sulfurtransferase</fullName>
        <ecNumber evidence="4">2.8.1.14</ecNumber>
    </recommendedName>
</protein>
<comment type="similarity">
    <text evidence="3">Belongs to the inositol monophosphatase superfamily.</text>
</comment>
<dbReference type="GO" id="GO:0016783">
    <property type="term" value="F:sulfurtransferase activity"/>
    <property type="evidence" value="ECO:0007669"/>
    <property type="project" value="InterPro"/>
</dbReference>
<keyword evidence="11 15" id="KW-0460">Magnesium</keyword>
<evidence type="ECO:0000256" key="4">
    <source>
        <dbReference type="ARBA" id="ARBA00011953"/>
    </source>
</evidence>
<sequence length="756" mass="84485">MLSKFFQTIGKRVIKGYKPQRLPNRNDNIIIAMSSGVDSSVSAALFAEQYPNARGIYIQSWGKSQSLTNPQFEPCYERDWKDVSRVAEHLGIPIEKVNFEKEYWLDVFEPMLETYNKGWTPNPDIGCNRFVKFGKLREYLDQQYGTNNYWLVTGHYARVLTPSYSEQPHLLRSLYTAKDQSYYLSQVDPNILGQLIFPTGHLTKAEVRELAAFAGLTATSRKPDSQGICFVNNSQSGKFKHFLEHYLPDSPGNIVSIEENGHKSVWGRHQGLWSYTIGQKIGISMPQGDPKYAGSWYVSDKLKDSNEIIIVRGRDNPALYQNSVIITDTFTLDPNFHRLTRAAIEQGELFIQYRSLQDPVSVKDCHFDKGEIVLKLDNAQRAMAPGQYCCLYLQDRVLGSGTISRELSVATQAVRKASLLTKRIQAQVISNRDSTTITKSDSSPVTLGDYAAQTIIIHTIKKNFPDDKIVGEESSEGLSDGFVSEILSQIRENDEIFHKNYPSKTNFELKDTPLQSLHEVRDTIDLGNYEGGSKGRFWCLDPIDGTKGFLRGEQFAVCLALVIDGVTQVGVIGCPNLSLNAFGGSDLLGYESFGYLFQAVRGQGSYFASAVIDNDWKKVHVRSIDSSEEMVSLEGVEKGHSSHDEQSQIKQFLHITRSLHLDSQVKYCVLALGLGDLYLRLPRSLDYQEKIWDHAAGNVLVQEAGGIHTDAMENSPLNFGNGRTLLSKGVIASSGPPGIHDRVSRASNKIISSRSA</sequence>
<dbReference type="EMBL" id="BIMX01000001">
    <property type="protein sequence ID" value="GCE97206.1"/>
    <property type="molecule type" value="Genomic_DNA"/>
</dbReference>
<feature type="binding site" evidence="15">
    <location>
        <position position="693"/>
    </location>
    <ligand>
        <name>Mg(2+)</name>
        <dbReference type="ChEBI" id="CHEBI:18420"/>
        <label>1</label>
        <note>catalytic</note>
    </ligand>
</feature>
<dbReference type="InterPro" id="IPR000760">
    <property type="entry name" value="Inositol_monophosphatase-like"/>
</dbReference>
<dbReference type="InterPro" id="IPR006239">
    <property type="entry name" value="DPNP"/>
</dbReference>
<dbReference type="GO" id="GO:0008441">
    <property type="term" value="F:3'(2'),5'-bisphosphate nucleotidase activity"/>
    <property type="evidence" value="ECO:0007669"/>
    <property type="project" value="InterPro"/>
</dbReference>
<dbReference type="InterPro" id="IPR004506">
    <property type="entry name" value="MnmA-like"/>
</dbReference>
<dbReference type="Gene3D" id="3.30.540.10">
    <property type="entry name" value="Fructose-1,6-Bisphosphatase, subunit A, domain 1"/>
    <property type="match status" value="1"/>
</dbReference>
<dbReference type="GO" id="GO:0046854">
    <property type="term" value="P:phosphatidylinositol phosphate biosynthetic process"/>
    <property type="evidence" value="ECO:0007669"/>
    <property type="project" value="InterPro"/>
</dbReference>
<evidence type="ECO:0000313" key="18">
    <source>
        <dbReference type="EMBL" id="GCE97206.1"/>
    </source>
</evidence>
<evidence type="ECO:0000313" key="19">
    <source>
        <dbReference type="Proteomes" id="UP000301737"/>
    </source>
</evidence>
<evidence type="ECO:0000256" key="1">
    <source>
        <dbReference type="ARBA" id="ARBA00003986"/>
    </source>
</evidence>
<evidence type="ECO:0000256" key="11">
    <source>
        <dbReference type="ARBA" id="ARBA00022842"/>
    </source>
</evidence>
<comment type="cofactor">
    <cofactor evidence="15">
        <name>Mg(2+)</name>
        <dbReference type="ChEBI" id="CHEBI:18420"/>
    </cofactor>
</comment>
<dbReference type="PRINTS" id="PR00377">
    <property type="entry name" value="IMPHPHTASES"/>
</dbReference>
<feature type="binding site" evidence="15">
    <location>
        <position position="544"/>
    </location>
    <ligand>
        <name>Mg(2+)</name>
        <dbReference type="ChEBI" id="CHEBI:18420"/>
        <label>1</label>
        <note>catalytic</note>
    </ligand>
</feature>
<dbReference type="GO" id="GO:0005524">
    <property type="term" value="F:ATP binding"/>
    <property type="evidence" value="ECO:0007669"/>
    <property type="project" value="UniProtKB-KW"/>
</dbReference>
<dbReference type="PROSITE" id="PS00629">
    <property type="entry name" value="IMP_1"/>
    <property type="match status" value="1"/>
</dbReference>
<dbReference type="InterPro" id="IPR046884">
    <property type="entry name" value="MnmA-like_central"/>
</dbReference>
<dbReference type="SUPFAM" id="SSF52402">
    <property type="entry name" value="Adenine nucleotide alpha hydrolases-like"/>
    <property type="match status" value="1"/>
</dbReference>
<feature type="binding site" evidence="15">
    <location>
        <position position="472"/>
    </location>
    <ligand>
        <name>Mg(2+)</name>
        <dbReference type="ChEBI" id="CHEBI:18420"/>
        <label>1</label>
        <note>catalytic</note>
    </ligand>
</feature>
<evidence type="ECO:0000256" key="8">
    <source>
        <dbReference type="ARBA" id="ARBA00022723"/>
    </source>
</evidence>
<dbReference type="NCBIfam" id="TIGR00420">
    <property type="entry name" value="trmU"/>
    <property type="match status" value="1"/>
</dbReference>
<keyword evidence="13" id="KW-1015">Disulfide bond</keyword>
<dbReference type="GO" id="GO:0046872">
    <property type="term" value="F:metal ion binding"/>
    <property type="evidence" value="ECO:0007669"/>
    <property type="project" value="UniProtKB-KW"/>
</dbReference>
<dbReference type="CDD" id="cd01517">
    <property type="entry name" value="PAP_phosphatase"/>
    <property type="match status" value="1"/>
</dbReference>
<dbReference type="FunFam" id="2.30.30.280:FF:000001">
    <property type="entry name" value="tRNA-specific 2-thiouridylase MnmA"/>
    <property type="match status" value="1"/>
</dbReference>
<gene>
    <name evidence="18" type="ORF">ZYGM_004472</name>
</gene>
<keyword evidence="9" id="KW-0547">Nucleotide-binding</keyword>
<dbReference type="PANTHER" id="PTHR11933">
    <property type="entry name" value="TRNA 5-METHYLAMINOMETHYL-2-THIOURIDYLATE -METHYLTRANSFERASE"/>
    <property type="match status" value="1"/>
</dbReference>
<evidence type="ECO:0000256" key="3">
    <source>
        <dbReference type="ARBA" id="ARBA00009759"/>
    </source>
</evidence>
<dbReference type="PANTHER" id="PTHR11933:SF5">
    <property type="entry name" value="MITOCHONDRIAL TRNA-SPECIFIC 2-THIOURIDYLASE 1"/>
    <property type="match status" value="1"/>
</dbReference>
<dbReference type="GO" id="GO:0002143">
    <property type="term" value="P:tRNA wobble position uridine thiolation"/>
    <property type="evidence" value="ECO:0007669"/>
    <property type="project" value="TreeGrafter"/>
</dbReference>
<dbReference type="Gene3D" id="3.40.190.80">
    <property type="match status" value="1"/>
</dbReference>
<evidence type="ECO:0000256" key="12">
    <source>
        <dbReference type="ARBA" id="ARBA00022884"/>
    </source>
</evidence>
<feature type="binding site" evidence="15">
    <location>
        <position position="543"/>
    </location>
    <ligand>
        <name>Mg(2+)</name>
        <dbReference type="ChEBI" id="CHEBI:18420"/>
        <label>1</label>
        <note>catalytic</note>
    </ligand>
</feature>
<dbReference type="FunFam" id="3.40.50.620:FF:000115">
    <property type="entry name" value="tRNA-specific 2-thiouridylase MnmA"/>
    <property type="match status" value="1"/>
</dbReference>
<comment type="catalytic activity">
    <reaction evidence="14">
        <text>5-taurinomethyluridine(34) in tRNA + S-sulfanyl-L-cysteinyl-[protein] + AH2 + ATP = 5-taurinomethyl-2-thiouridine(34) in tRNA + L-cysteinyl-[protein] + A + AMP + diphosphate + H(+)</text>
        <dbReference type="Rhea" id="RHEA:47040"/>
        <dbReference type="Rhea" id="RHEA-COMP:10131"/>
        <dbReference type="Rhea" id="RHEA-COMP:11726"/>
        <dbReference type="Rhea" id="RHEA-COMP:11732"/>
        <dbReference type="Rhea" id="RHEA-COMP:11733"/>
        <dbReference type="ChEBI" id="CHEBI:13193"/>
        <dbReference type="ChEBI" id="CHEBI:15378"/>
        <dbReference type="ChEBI" id="CHEBI:17499"/>
        <dbReference type="ChEBI" id="CHEBI:29950"/>
        <dbReference type="ChEBI" id="CHEBI:30616"/>
        <dbReference type="ChEBI" id="CHEBI:33019"/>
        <dbReference type="ChEBI" id="CHEBI:61963"/>
        <dbReference type="ChEBI" id="CHEBI:87171"/>
        <dbReference type="ChEBI" id="CHEBI:87172"/>
        <dbReference type="ChEBI" id="CHEBI:456215"/>
        <dbReference type="EC" id="2.8.1.14"/>
    </reaction>
</comment>
<dbReference type="InterPro" id="IPR020583">
    <property type="entry name" value="Inositol_monoP_metal-BS"/>
</dbReference>
<evidence type="ECO:0000256" key="14">
    <source>
        <dbReference type="ARBA" id="ARBA00049564"/>
    </source>
</evidence>
<dbReference type="Gene3D" id="2.30.30.280">
    <property type="entry name" value="Adenine nucleotide alpha hydrolases-like domains"/>
    <property type="match status" value="1"/>
</dbReference>
<dbReference type="GO" id="GO:0006790">
    <property type="term" value="P:sulfur compound metabolic process"/>
    <property type="evidence" value="ECO:0007669"/>
    <property type="project" value="InterPro"/>
</dbReference>
<accession>A0A4C2E1D5</accession>
<keyword evidence="5" id="KW-0820">tRNA-binding</keyword>
<dbReference type="OrthoDB" id="3685at2759"/>
<evidence type="ECO:0000256" key="6">
    <source>
        <dbReference type="ARBA" id="ARBA00022679"/>
    </source>
</evidence>
<evidence type="ECO:0000259" key="16">
    <source>
        <dbReference type="Pfam" id="PF20258"/>
    </source>
</evidence>
<dbReference type="SUPFAM" id="SSF56655">
    <property type="entry name" value="Carbohydrate phosphatase"/>
    <property type="match status" value="1"/>
</dbReference>
<keyword evidence="7" id="KW-0819">tRNA processing</keyword>
<dbReference type="Gene3D" id="2.40.30.10">
    <property type="entry name" value="Translation factors"/>
    <property type="match status" value="1"/>
</dbReference>
<feature type="binding site" evidence="15">
    <location>
        <position position="541"/>
    </location>
    <ligand>
        <name>Mg(2+)</name>
        <dbReference type="ChEBI" id="CHEBI:18420"/>
        <label>1</label>
        <note>catalytic</note>
    </ligand>
</feature>
<dbReference type="NCBIfam" id="NF001138">
    <property type="entry name" value="PRK00143.1"/>
    <property type="match status" value="1"/>
</dbReference>
<keyword evidence="19" id="KW-1185">Reference proteome</keyword>
<evidence type="ECO:0000259" key="17">
    <source>
        <dbReference type="Pfam" id="PF20259"/>
    </source>
</evidence>
<dbReference type="InterPro" id="IPR046885">
    <property type="entry name" value="MnmA-like_C"/>
</dbReference>
<dbReference type="EC" id="2.8.1.14" evidence="4"/>
<dbReference type="InterPro" id="IPR020550">
    <property type="entry name" value="Inositol_monophosphatase_CS"/>
</dbReference>
<dbReference type="AlphaFoldDB" id="A0A4C2E1D5"/>
<dbReference type="Proteomes" id="UP000301737">
    <property type="component" value="Unassembled WGS sequence"/>
</dbReference>
<dbReference type="Pfam" id="PF03054">
    <property type="entry name" value="tRNA_Me_trans"/>
    <property type="match status" value="1"/>
</dbReference>
<dbReference type="InterPro" id="IPR023382">
    <property type="entry name" value="MnmA-like_central_sf"/>
</dbReference>
<evidence type="ECO:0000256" key="5">
    <source>
        <dbReference type="ARBA" id="ARBA00022555"/>
    </source>
</evidence>
<dbReference type="PROSITE" id="PS00630">
    <property type="entry name" value="IMP_2"/>
    <property type="match status" value="1"/>
</dbReference>
<name>A0A4C2E1D5_9SACH</name>
<dbReference type="InterPro" id="IPR014729">
    <property type="entry name" value="Rossmann-like_a/b/a_fold"/>
</dbReference>
<reference evidence="18 19" key="1">
    <citation type="submission" date="2019-01" db="EMBL/GenBank/DDBJ databases">
        <title>Draft Genome Sequencing of Zygosaccharomyces mellis Ca-7.</title>
        <authorList>
            <person name="Shiwa Y."/>
            <person name="Kanesaki Y."/>
            <person name="Ishige T."/>
            <person name="Mura K."/>
            <person name="Hori T."/>
            <person name="Tamura T."/>
        </authorList>
    </citation>
    <scope>NUCLEOTIDE SEQUENCE [LARGE SCALE GENOMIC DNA]</scope>
    <source>
        <strain evidence="18 19">Ca-7</strain>
    </source>
</reference>
<comment type="function">
    <text evidence="1">Catalyzes the 2-thiolation of uridine at the wobble position (U34) of mitochondrial tRNA(Lys), tRNA(Glu) and tRNA(Gln). Required for the formation of 5-taurinomethyl-2-thiouridine (tm5s2U) of mitochondrial tRNA(Lys), tRNA(Glu), and tRNA(Gln) at the wobble position. ATP is required to activate the C2 atom of the wobble base.</text>
</comment>
<comment type="caution">
    <text evidence="18">The sequence shown here is derived from an EMBL/GenBank/DDBJ whole genome shotgun (WGS) entry which is preliminary data.</text>
</comment>
<dbReference type="NCBIfam" id="TIGR01330">
    <property type="entry name" value="bisphos_HAL2"/>
    <property type="match status" value="1"/>
</dbReference>
<evidence type="ECO:0000256" key="2">
    <source>
        <dbReference type="ARBA" id="ARBA00006191"/>
    </source>
</evidence>
<feature type="domain" description="tRNA-specific 2-thiouridylase MnmA-like central" evidence="17">
    <location>
        <begin position="240"/>
        <end position="312"/>
    </location>
</feature>